<organism evidence="1 2">
    <name type="scientific">Entomophthora muscae</name>
    <dbReference type="NCBI Taxonomy" id="34485"/>
    <lineage>
        <taxon>Eukaryota</taxon>
        <taxon>Fungi</taxon>
        <taxon>Fungi incertae sedis</taxon>
        <taxon>Zoopagomycota</taxon>
        <taxon>Entomophthoromycotina</taxon>
        <taxon>Entomophthoromycetes</taxon>
        <taxon>Entomophthorales</taxon>
        <taxon>Entomophthoraceae</taxon>
        <taxon>Entomophthora</taxon>
    </lineage>
</organism>
<comment type="caution">
    <text evidence="1">The sequence shown here is derived from an EMBL/GenBank/DDBJ whole genome shotgun (WGS) entry which is preliminary data.</text>
</comment>
<reference evidence="1" key="1">
    <citation type="submission" date="2022-04" db="EMBL/GenBank/DDBJ databases">
        <title>Genome of the entomopathogenic fungus Entomophthora muscae.</title>
        <authorList>
            <person name="Elya C."/>
            <person name="Lovett B.R."/>
            <person name="Lee E."/>
            <person name="Macias A.M."/>
            <person name="Hajek A.E."/>
            <person name="De Bivort B.L."/>
            <person name="Kasson M.T."/>
            <person name="De Fine Licht H.H."/>
            <person name="Stajich J.E."/>
        </authorList>
    </citation>
    <scope>NUCLEOTIDE SEQUENCE</scope>
    <source>
        <strain evidence="1">Berkeley</strain>
    </source>
</reference>
<accession>A0ACC2SJG3</accession>
<keyword evidence="2" id="KW-1185">Reference proteome</keyword>
<evidence type="ECO:0000313" key="1">
    <source>
        <dbReference type="EMBL" id="KAJ9062524.1"/>
    </source>
</evidence>
<dbReference type="EMBL" id="QTSX02005002">
    <property type="protein sequence ID" value="KAJ9062524.1"/>
    <property type="molecule type" value="Genomic_DNA"/>
</dbReference>
<evidence type="ECO:0000313" key="2">
    <source>
        <dbReference type="Proteomes" id="UP001165960"/>
    </source>
</evidence>
<protein>
    <submittedName>
        <fullName evidence="1">Uncharacterized protein</fullName>
    </submittedName>
</protein>
<name>A0ACC2SJG3_9FUNG</name>
<gene>
    <name evidence="1" type="ORF">DSO57_1009870</name>
</gene>
<proteinExistence type="predicted"/>
<sequence length="225" mass="25321">MKSFTLLLCSAVTANVDLDICDNFIKAHEYMSKEVVGYATCFSSHFFSPTRKVCREDCLEPLIQASQLVKEKCNRPGLIAEEYDAKYKSLSYIPWSDRRGAEAACAKDPTGQTCMFAVQKAETLVTNNLGSDDYSESKRAVICSPCVKSLYTLYSPNPNNYPLVYFHQINDPEAIFKKIQTICKFDAPKCTEDPVLTLDSTTLNIKYTCLDLTPSPQNRPIFIFP</sequence>
<dbReference type="Proteomes" id="UP001165960">
    <property type="component" value="Unassembled WGS sequence"/>
</dbReference>